<dbReference type="KEGG" id="soa:G3M56_005350"/>
<organism evidence="2 3">
    <name type="scientific">Sulfuriroseicoccus oceanibius</name>
    <dbReference type="NCBI Taxonomy" id="2707525"/>
    <lineage>
        <taxon>Bacteria</taxon>
        <taxon>Pseudomonadati</taxon>
        <taxon>Verrucomicrobiota</taxon>
        <taxon>Verrucomicrobiia</taxon>
        <taxon>Verrucomicrobiales</taxon>
        <taxon>Verrucomicrobiaceae</taxon>
        <taxon>Sulfuriroseicoccus</taxon>
    </lineage>
</organism>
<evidence type="ECO:0000313" key="3">
    <source>
        <dbReference type="Proteomes" id="UP000475117"/>
    </source>
</evidence>
<proteinExistence type="predicted"/>
<dbReference type="Proteomes" id="UP000475117">
    <property type="component" value="Chromosome"/>
</dbReference>
<dbReference type="InterPro" id="IPR036761">
    <property type="entry name" value="TTHA0802/YceI-like_sf"/>
</dbReference>
<dbReference type="AlphaFoldDB" id="A0A6B3LAR8"/>
<dbReference type="Gene3D" id="2.40.128.110">
    <property type="entry name" value="Lipid/polyisoprenoid-binding, YceI-like"/>
    <property type="match status" value="1"/>
</dbReference>
<dbReference type="RefSeq" id="WP_164364219.1">
    <property type="nucleotide sequence ID" value="NZ_CP066776.1"/>
</dbReference>
<dbReference type="PROSITE" id="PS51257">
    <property type="entry name" value="PROKAR_LIPOPROTEIN"/>
    <property type="match status" value="1"/>
</dbReference>
<keyword evidence="3" id="KW-1185">Reference proteome</keyword>
<accession>A0A6B3LAR8</accession>
<dbReference type="PANTHER" id="PTHR34406">
    <property type="entry name" value="PROTEIN YCEI"/>
    <property type="match status" value="1"/>
</dbReference>
<dbReference type="SUPFAM" id="SSF101874">
    <property type="entry name" value="YceI-like"/>
    <property type="match status" value="1"/>
</dbReference>
<dbReference type="PANTHER" id="PTHR34406:SF1">
    <property type="entry name" value="PROTEIN YCEI"/>
    <property type="match status" value="1"/>
</dbReference>
<name>A0A6B3LAR8_9BACT</name>
<reference evidence="2 3" key="1">
    <citation type="submission" date="2020-12" db="EMBL/GenBank/DDBJ databases">
        <title>Sulforoseuscoccus oceanibium gen. nov., sp. nov., a representative of the phylum Verrucomicrobia with special cytoplasmic membrane, and proposal of Sulforoseuscoccusaceae fam. nov.</title>
        <authorList>
            <person name="Xi F."/>
        </authorList>
    </citation>
    <scope>NUCLEOTIDE SEQUENCE [LARGE SCALE GENOMIC DNA]</scope>
    <source>
        <strain evidence="2 3">T37</strain>
    </source>
</reference>
<dbReference type="SMART" id="SM00867">
    <property type="entry name" value="YceI"/>
    <property type="match status" value="1"/>
</dbReference>
<dbReference type="EMBL" id="CP066776">
    <property type="protein sequence ID" value="QQL46006.1"/>
    <property type="molecule type" value="Genomic_DNA"/>
</dbReference>
<dbReference type="Pfam" id="PF04264">
    <property type="entry name" value="YceI"/>
    <property type="match status" value="1"/>
</dbReference>
<feature type="domain" description="Lipid/polyisoprenoid-binding YceI-like" evidence="1">
    <location>
        <begin position="50"/>
        <end position="208"/>
    </location>
</feature>
<protein>
    <submittedName>
        <fullName evidence="2">YceI family protein</fullName>
    </submittedName>
</protein>
<dbReference type="InterPro" id="IPR007372">
    <property type="entry name" value="Lipid/polyisoprenoid-bd_YceI"/>
</dbReference>
<evidence type="ECO:0000259" key="1">
    <source>
        <dbReference type="SMART" id="SM00867"/>
    </source>
</evidence>
<gene>
    <name evidence="2" type="ORF">G3M56_005350</name>
</gene>
<sequence>MKTKTIITSVAAIATAAAISSCGNPADSTADAEVKDAVEKQTTTSAEGVRYVFAPESTIEFTGSKVTGKHDGGFKTFTGHFTIADGQPVGNDHSVSIDMTSTWSDAEKLTGHLKSADFFDVEQFPTSTFDVTGVTKQDDGTYKVAGNFTFHGVTKNITFPATVDQSEDKITISSEFDINRSDFGVTYPGMKDDLIRDEVIIRLNLIATPEA</sequence>
<evidence type="ECO:0000313" key="2">
    <source>
        <dbReference type="EMBL" id="QQL46006.1"/>
    </source>
</evidence>